<dbReference type="CDD" id="cd06225">
    <property type="entry name" value="HAMP"/>
    <property type="match status" value="1"/>
</dbReference>
<dbReference type="InterPro" id="IPR003660">
    <property type="entry name" value="HAMP_dom"/>
</dbReference>
<dbReference type="SUPFAM" id="SSF58104">
    <property type="entry name" value="Methyl-accepting chemotaxis protein (MCP) signaling domain"/>
    <property type="match status" value="1"/>
</dbReference>
<evidence type="ECO:0000256" key="9">
    <source>
        <dbReference type="SAM" id="Phobius"/>
    </source>
</evidence>
<feature type="domain" description="Methyl-accepting transducer" evidence="10">
    <location>
        <begin position="386"/>
        <end position="615"/>
    </location>
</feature>
<name>A0AA41QRT3_9HYPH</name>
<dbReference type="Pfam" id="PF00015">
    <property type="entry name" value="MCPsignal"/>
    <property type="match status" value="1"/>
</dbReference>
<comment type="caution">
    <text evidence="12">The sequence shown here is derived from an EMBL/GenBank/DDBJ whole genome shotgun (WGS) entry which is preliminary data.</text>
</comment>
<dbReference type="Gene3D" id="1.10.287.950">
    <property type="entry name" value="Methyl-accepting chemotaxis protein"/>
    <property type="match status" value="1"/>
</dbReference>
<dbReference type="Proteomes" id="UP001156140">
    <property type="component" value="Unassembled WGS sequence"/>
</dbReference>
<dbReference type="SMART" id="SM00304">
    <property type="entry name" value="HAMP"/>
    <property type="match status" value="2"/>
</dbReference>
<evidence type="ECO:0000256" key="2">
    <source>
        <dbReference type="ARBA" id="ARBA00022475"/>
    </source>
</evidence>
<dbReference type="PROSITE" id="PS50111">
    <property type="entry name" value="CHEMOTAXIS_TRANSDUC_2"/>
    <property type="match status" value="1"/>
</dbReference>
<evidence type="ECO:0000256" key="3">
    <source>
        <dbReference type="ARBA" id="ARBA00022481"/>
    </source>
</evidence>
<dbReference type="RefSeq" id="WP_281737285.1">
    <property type="nucleotide sequence ID" value="NZ_JAKETQ010000005.1"/>
</dbReference>
<dbReference type="GO" id="GO:0005886">
    <property type="term" value="C:plasma membrane"/>
    <property type="evidence" value="ECO:0007669"/>
    <property type="project" value="UniProtKB-SubCell"/>
</dbReference>
<dbReference type="InterPro" id="IPR033480">
    <property type="entry name" value="sCache_2"/>
</dbReference>
<evidence type="ECO:0000256" key="7">
    <source>
        <dbReference type="ARBA" id="ARBA00029447"/>
    </source>
</evidence>
<comment type="similarity">
    <text evidence="7">Belongs to the methyl-accepting chemotaxis (MCP) protein family.</text>
</comment>
<keyword evidence="4 9" id="KW-0812">Transmembrane</keyword>
<dbReference type="CDD" id="cd11386">
    <property type="entry name" value="MCP_signal"/>
    <property type="match status" value="1"/>
</dbReference>
<evidence type="ECO:0000259" key="10">
    <source>
        <dbReference type="PROSITE" id="PS50111"/>
    </source>
</evidence>
<dbReference type="InterPro" id="IPR051310">
    <property type="entry name" value="MCP_chemotaxis"/>
</dbReference>
<evidence type="ECO:0000256" key="4">
    <source>
        <dbReference type="ARBA" id="ARBA00022692"/>
    </source>
</evidence>
<keyword evidence="2" id="KW-1003">Cell membrane</keyword>
<dbReference type="Pfam" id="PF18947">
    <property type="entry name" value="HAMP_2"/>
    <property type="match status" value="1"/>
</dbReference>
<evidence type="ECO:0000256" key="1">
    <source>
        <dbReference type="ARBA" id="ARBA00004651"/>
    </source>
</evidence>
<dbReference type="Pfam" id="PF17200">
    <property type="entry name" value="sCache_2"/>
    <property type="match status" value="1"/>
</dbReference>
<keyword evidence="3" id="KW-0488">Methylation</keyword>
<dbReference type="GO" id="GO:0004888">
    <property type="term" value="F:transmembrane signaling receptor activity"/>
    <property type="evidence" value="ECO:0007669"/>
    <property type="project" value="InterPro"/>
</dbReference>
<dbReference type="Gene3D" id="1.10.8.500">
    <property type="entry name" value="HAMP domain in histidine kinase"/>
    <property type="match status" value="1"/>
</dbReference>
<evidence type="ECO:0000313" key="13">
    <source>
        <dbReference type="Proteomes" id="UP001156140"/>
    </source>
</evidence>
<dbReference type="FunFam" id="1.10.287.950:FF:000001">
    <property type="entry name" value="Methyl-accepting chemotaxis sensory transducer"/>
    <property type="match status" value="1"/>
</dbReference>
<dbReference type="EMBL" id="JALAZD010000005">
    <property type="protein sequence ID" value="MCI0129383.1"/>
    <property type="molecule type" value="Genomic_DNA"/>
</dbReference>
<dbReference type="SMART" id="SM00283">
    <property type="entry name" value="MA"/>
    <property type="match status" value="1"/>
</dbReference>
<evidence type="ECO:0000256" key="5">
    <source>
        <dbReference type="ARBA" id="ARBA00022989"/>
    </source>
</evidence>
<evidence type="ECO:0000313" key="12">
    <source>
        <dbReference type="EMBL" id="MCI0129383.1"/>
    </source>
</evidence>
<feature type="domain" description="HAMP" evidence="11">
    <location>
        <begin position="212"/>
        <end position="265"/>
    </location>
</feature>
<dbReference type="GO" id="GO:0007165">
    <property type="term" value="P:signal transduction"/>
    <property type="evidence" value="ECO:0007669"/>
    <property type="project" value="UniProtKB-KW"/>
</dbReference>
<dbReference type="InterPro" id="IPR004089">
    <property type="entry name" value="MCPsignal_dom"/>
</dbReference>
<gene>
    <name evidence="12" type="ORF">ML536_21315</name>
</gene>
<dbReference type="Pfam" id="PF00672">
    <property type="entry name" value="HAMP"/>
    <property type="match status" value="1"/>
</dbReference>
<dbReference type="GO" id="GO:0006935">
    <property type="term" value="P:chemotaxis"/>
    <property type="evidence" value="ECO:0007669"/>
    <property type="project" value="InterPro"/>
</dbReference>
<evidence type="ECO:0000256" key="8">
    <source>
        <dbReference type="PROSITE-ProRule" id="PRU00284"/>
    </source>
</evidence>
<feature type="transmembrane region" description="Helical" evidence="9">
    <location>
        <begin position="189"/>
        <end position="211"/>
    </location>
</feature>
<comment type="subcellular location">
    <subcellularLocation>
        <location evidence="1">Cell membrane</location>
        <topology evidence="1">Multi-pass membrane protein</topology>
    </subcellularLocation>
</comment>
<reference evidence="12" key="1">
    <citation type="submission" date="2022-03" db="EMBL/GenBank/DDBJ databases">
        <title>The complete genome sequence of a Methyloterrigena soli.</title>
        <authorList>
            <person name="Zi Z."/>
        </authorList>
    </citation>
    <scope>NUCLEOTIDE SEQUENCE</scope>
    <source>
        <strain evidence="12">M48</strain>
    </source>
</reference>
<dbReference type="AlphaFoldDB" id="A0AA41QRT3"/>
<dbReference type="PROSITE" id="PS50885">
    <property type="entry name" value="HAMP"/>
    <property type="match status" value="2"/>
</dbReference>
<keyword evidence="6 9" id="KW-0472">Membrane</keyword>
<proteinExistence type="inferred from homology"/>
<sequence>MLKLVTGSISRRMGFLLIMFVLGFVALASFQLSNTRHNLVELKKAEIKSVVESAVAMLDSFQARVTSGELTLEDAQKQAKAALTAMRYSNDDYIFAVTYDYVMIVNANPAVVDTNMRDRTDSSGKRFIEEYTDGAHTQGSIFTTFLFSGADEQSEIEKLTYVQSFAPWSWAIGTGVLQTDIDAIYSENVMASGGVALAIIIGLLIAGFLLARSLTKPINALNGEMVEISSGRFDVPVSGTDRADEVGTMARAVEVFRENGLKVSQMTEAEAARIVADQRARAQMMQQLQQAFGNVVDAAVAGDFSRRVDVEFPDAELNQLAGSVNNLVETVDGGLSETSRVLASLAKADLTEKVSGSYSGAFGRLKDDTNAVAEKLTEIVGQLRETSGAMKTATGEILSGANDLSERTTKQAATIEETSAAMEQLATTVLQNAERAREASTVAADVTRTAEEGGAVMGEANLAMEKIETSSARISNIIGMIDDIAFQTNLLALNASVEAARAGEAGKGFAVVAVEVRRLAQSAAEASSEVKQLIEQSANEVKGGSRLVADAASKLEAMLTSARSSNALMESIAKESREQASAIEEVNVAVRQMDEMTQHNAALVEETNAAIEQTEAQARELDRIVDIFTIADSHARREPAPSAAAPARQPAPGIKGLQQRVATAAKTYLSHGNAAVSADWDEF</sequence>
<dbReference type="Gene3D" id="3.30.450.20">
    <property type="entry name" value="PAS domain"/>
    <property type="match status" value="1"/>
</dbReference>
<dbReference type="SMART" id="SM01049">
    <property type="entry name" value="Cache_2"/>
    <property type="match status" value="1"/>
</dbReference>
<keyword evidence="8" id="KW-0807">Transducer</keyword>
<dbReference type="PRINTS" id="PR00260">
    <property type="entry name" value="CHEMTRNSDUCR"/>
</dbReference>
<dbReference type="SUPFAM" id="SSF158472">
    <property type="entry name" value="HAMP domain-like"/>
    <property type="match status" value="1"/>
</dbReference>
<organism evidence="12 13">
    <name type="scientific">Paradevosia shaoguanensis</name>
    <dbReference type="NCBI Taxonomy" id="1335043"/>
    <lineage>
        <taxon>Bacteria</taxon>
        <taxon>Pseudomonadati</taxon>
        <taxon>Pseudomonadota</taxon>
        <taxon>Alphaproteobacteria</taxon>
        <taxon>Hyphomicrobiales</taxon>
        <taxon>Devosiaceae</taxon>
        <taxon>Paradevosia</taxon>
    </lineage>
</organism>
<evidence type="ECO:0000256" key="6">
    <source>
        <dbReference type="ARBA" id="ARBA00023136"/>
    </source>
</evidence>
<dbReference type="PANTHER" id="PTHR43531:SF14">
    <property type="entry name" value="METHYL-ACCEPTING CHEMOTAXIS PROTEIN I-RELATED"/>
    <property type="match status" value="1"/>
</dbReference>
<keyword evidence="5 9" id="KW-1133">Transmembrane helix</keyword>
<keyword evidence="13" id="KW-1185">Reference proteome</keyword>
<evidence type="ECO:0000259" key="11">
    <source>
        <dbReference type="PROSITE" id="PS50885"/>
    </source>
</evidence>
<feature type="domain" description="HAMP" evidence="11">
    <location>
        <begin position="290"/>
        <end position="336"/>
    </location>
</feature>
<protein>
    <submittedName>
        <fullName evidence="12">Methyl-accepting chemotaxis protein</fullName>
    </submittedName>
</protein>
<dbReference type="InterPro" id="IPR004090">
    <property type="entry name" value="Chemotax_Me-accpt_rcpt"/>
</dbReference>
<accession>A0AA41QRT3</accession>
<dbReference type="PANTHER" id="PTHR43531">
    <property type="entry name" value="PROTEIN ICFG"/>
    <property type="match status" value="1"/>
</dbReference>